<dbReference type="EMBL" id="AK372730">
    <property type="protein sequence ID" value="BAK03927.1"/>
    <property type="molecule type" value="mRNA"/>
</dbReference>
<feature type="region of interest" description="Disordered" evidence="1">
    <location>
        <begin position="236"/>
        <end position="266"/>
    </location>
</feature>
<name>F2E9A5_HORVV</name>
<dbReference type="KEGG" id="hvg:123447004"/>
<dbReference type="OrthoDB" id="690728at2759"/>
<protein>
    <submittedName>
        <fullName evidence="2">Predicted protein</fullName>
    </submittedName>
</protein>
<dbReference type="RefSeq" id="XP_044979493.1">
    <property type="nucleotide sequence ID" value="XM_045123558.1"/>
</dbReference>
<sequence length="375" mass="41983">MSNISPSFGAPGLLAMPPPVRRSFPLAGIQNTKHVLPSTQPPMHRIDIIDFINFKLDPAANNYTQWTRKFYAILAKYDCTHHVDHESDPHLQDAKWRNDDLTIVLWFYATICDELYEVVREPENTAYNVWDKLYTFFRDNEPGWAIHIREELSATKQGDMTIGSYCHRLKALADALADVGEPVNDEMLILLMIRGLNYRFDVLATILRMQMPFTTFVQARSLLLLEEINLNERDREKGSSAITIGTNTSSNSTPSGSNNVSQGDRGAFSSIGVGQSTQLQQRPCMGYYAPWGAPFPLPGQPPRNQWTTRNIGSVLNPCTSTPTQAYPLLYSEVSNSMQSPPSWGQFSLISTTPGNTSSTPPPAMAGTWALPRHRM</sequence>
<dbReference type="Pfam" id="PF14223">
    <property type="entry name" value="Retrotran_gag_2"/>
    <property type="match status" value="1"/>
</dbReference>
<dbReference type="Gramene" id="HORVU.MOREX.r2.4HG0334500.1">
    <property type="protein sequence ID" value="HORVU.MOREX.r2.4HG0334500.1.CDS.1"/>
    <property type="gene ID" value="HORVU.MOREX.r2.4HG0334500"/>
</dbReference>
<dbReference type="GeneID" id="123447004"/>
<dbReference type="PANTHER" id="PTHR47481:SF31">
    <property type="entry name" value="OS01G0873500 PROTEIN"/>
    <property type="match status" value="1"/>
</dbReference>
<dbReference type="AlphaFoldDB" id="F2E9A5"/>
<feature type="region of interest" description="Disordered" evidence="1">
    <location>
        <begin position="352"/>
        <end position="375"/>
    </location>
</feature>
<feature type="compositionally biased region" description="Low complexity" evidence="1">
    <location>
        <begin position="239"/>
        <end position="261"/>
    </location>
</feature>
<evidence type="ECO:0000256" key="1">
    <source>
        <dbReference type="SAM" id="MobiDB-lite"/>
    </source>
</evidence>
<evidence type="ECO:0000313" key="2">
    <source>
        <dbReference type="EMBL" id="BAK03927.1"/>
    </source>
</evidence>
<proteinExistence type="evidence at transcript level"/>
<accession>F2E9A5</accession>
<dbReference type="PANTHER" id="PTHR47481">
    <property type="match status" value="1"/>
</dbReference>
<organism evidence="2">
    <name type="scientific">Hordeum vulgare subsp. vulgare</name>
    <name type="common">Domesticated barley</name>
    <dbReference type="NCBI Taxonomy" id="112509"/>
    <lineage>
        <taxon>Eukaryota</taxon>
        <taxon>Viridiplantae</taxon>
        <taxon>Streptophyta</taxon>
        <taxon>Embryophyta</taxon>
        <taxon>Tracheophyta</taxon>
        <taxon>Spermatophyta</taxon>
        <taxon>Magnoliopsida</taxon>
        <taxon>Liliopsida</taxon>
        <taxon>Poales</taxon>
        <taxon>Poaceae</taxon>
        <taxon>BOP clade</taxon>
        <taxon>Pooideae</taxon>
        <taxon>Triticodae</taxon>
        <taxon>Triticeae</taxon>
        <taxon>Hordeinae</taxon>
        <taxon>Hordeum</taxon>
    </lineage>
</organism>
<reference evidence="2" key="1">
    <citation type="journal article" date="2011" name="Plant Physiol.">
        <title>Comprehensive sequence analysis of 24,783 barley full-length cDNAs derived from 12 clone libraries.</title>
        <authorList>
            <person name="Matsumoto T."/>
            <person name="Tanaka T."/>
            <person name="Sakai H."/>
            <person name="Amano N."/>
            <person name="Kanamori H."/>
            <person name="Kurita K."/>
            <person name="Kikuta A."/>
            <person name="Kamiya K."/>
            <person name="Yamamoto M."/>
            <person name="Ikawa H."/>
            <person name="Fujii N."/>
            <person name="Hori K."/>
            <person name="Itoh T."/>
            <person name="Sato K."/>
        </authorList>
    </citation>
    <scope>NUCLEOTIDE SEQUENCE</scope>
    <source>
        <tissue evidence="2">Flower</tissue>
    </source>
</reference>